<evidence type="ECO:0000256" key="3">
    <source>
        <dbReference type="ARBA" id="ARBA00001956"/>
    </source>
</evidence>
<dbReference type="GO" id="GO:0050667">
    <property type="term" value="P:homocysteine metabolic process"/>
    <property type="evidence" value="ECO:0007669"/>
    <property type="project" value="TreeGrafter"/>
</dbReference>
<keyword evidence="16" id="KW-0170">Cobalt</keyword>
<keyword evidence="10" id="KW-0846">Cobalamin</keyword>
<comment type="cofactor">
    <cofactor evidence="3">
        <name>methylcob(III)alamin</name>
        <dbReference type="ChEBI" id="CHEBI:28115"/>
    </cofactor>
</comment>
<dbReference type="PANTHER" id="PTHR45833:SF1">
    <property type="entry name" value="METHIONINE SYNTHASE"/>
    <property type="match status" value="1"/>
</dbReference>
<comment type="pathway">
    <text evidence="4">Amino-acid biosynthesis; L-methionine biosynthesis via de novo pathway; L-methionine from L-homocysteine (MetH route): step 1/1.</text>
</comment>
<dbReference type="GO" id="GO:0046872">
    <property type="term" value="F:metal ion binding"/>
    <property type="evidence" value="ECO:0007669"/>
    <property type="project" value="UniProtKB-KW"/>
</dbReference>
<keyword evidence="13 19" id="KW-0479">Metal-binding</keyword>
<evidence type="ECO:0000256" key="6">
    <source>
        <dbReference type="ARBA" id="ARBA00012032"/>
    </source>
</evidence>
<dbReference type="InterPro" id="IPR006158">
    <property type="entry name" value="Cobalamin-bd"/>
</dbReference>
<comment type="catalytic activity">
    <reaction evidence="1">
        <text>(6S)-5-methyl-5,6,7,8-tetrahydrofolate + L-homocysteine = (6S)-5,6,7,8-tetrahydrofolate + L-methionine</text>
        <dbReference type="Rhea" id="RHEA:11172"/>
        <dbReference type="ChEBI" id="CHEBI:18608"/>
        <dbReference type="ChEBI" id="CHEBI:57453"/>
        <dbReference type="ChEBI" id="CHEBI:57844"/>
        <dbReference type="ChEBI" id="CHEBI:58199"/>
        <dbReference type="EC" id="2.1.1.13"/>
    </reaction>
</comment>
<feature type="domain" description="Pterin-binding" evidence="21">
    <location>
        <begin position="312"/>
        <end position="556"/>
    </location>
</feature>
<dbReference type="PROSITE" id="PS51337">
    <property type="entry name" value="B12_BINDING_NTER"/>
    <property type="match status" value="1"/>
</dbReference>
<keyword evidence="8 19" id="KW-0489">Methyltransferase</keyword>
<dbReference type="RefSeq" id="WP_132026689.1">
    <property type="nucleotide sequence ID" value="NZ_CP068564.1"/>
</dbReference>
<evidence type="ECO:0000256" key="11">
    <source>
        <dbReference type="ARBA" id="ARBA00022679"/>
    </source>
</evidence>
<keyword evidence="15" id="KW-0486">Methionine biosynthesis</keyword>
<feature type="domain" description="Hcy-binding" evidence="20">
    <location>
        <begin position="1"/>
        <end position="283"/>
    </location>
</feature>
<dbReference type="Pfam" id="PF02310">
    <property type="entry name" value="B12-binding"/>
    <property type="match status" value="1"/>
</dbReference>
<dbReference type="AlphaFoldDB" id="A0A4R3KYS2"/>
<evidence type="ECO:0000256" key="9">
    <source>
        <dbReference type="ARBA" id="ARBA00022605"/>
    </source>
</evidence>
<feature type="binding site" evidence="19">
    <location>
        <position position="268"/>
    </location>
    <ligand>
        <name>Zn(2+)</name>
        <dbReference type="ChEBI" id="CHEBI:29105"/>
    </ligand>
</feature>
<evidence type="ECO:0000256" key="1">
    <source>
        <dbReference type="ARBA" id="ARBA00001700"/>
    </source>
</evidence>
<evidence type="ECO:0000259" key="23">
    <source>
        <dbReference type="PROSITE" id="PS51337"/>
    </source>
</evidence>
<evidence type="ECO:0000256" key="14">
    <source>
        <dbReference type="ARBA" id="ARBA00022833"/>
    </source>
</evidence>
<dbReference type="Pfam" id="PF02574">
    <property type="entry name" value="S-methyl_trans"/>
    <property type="match status" value="1"/>
</dbReference>
<dbReference type="Gene3D" id="3.20.20.330">
    <property type="entry name" value="Homocysteine-binding-like domain"/>
    <property type="match status" value="1"/>
</dbReference>
<keyword evidence="14 19" id="KW-0862">Zinc</keyword>
<dbReference type="InterPro" id="IPR011005">
    <property type="entry name" value="Dihydropteroate_synth-like_sf"/>
</dbReference>
<dbReference type="Gene3D" id="1.10.1240.10">
    <property type="entry name" value="Methionine synthase domain"/>
    <property type="match status" value="1"/>
</dbReference>
<dbReference type="OrthoDB" id="9803687at2"/>
<organism evidence="24 25">
    <name type="scientific">Keratinibaculum paraultunense</name>
    <dbReference type="NCBI Taxonomy" id="1278232"/>
    <lineage>
        <taxon>Bacteria</taxon>
        <taxon>Bacillati</taxon>
        <taxon>Bacillota</taxon>
        <taxon>Tissierellia</taxon>
        <taxon>Tissierellales</taxon>
        <taxon>Tepidimicrobiaceae</taxon>
        <taxon>Keratinibaculum</taxon>
    </lineage>
</organism>
<dbReference type="GO" id="GO:0046653">
    <property type="term" value="P:tetrahydrofolate metabolic process"/>
    <property type="evidence" value="ECO:0007669"/>
    <property type="project" value="TreeGrafter"/>
</dbReference>
<dbReference type="UniPathway" id="UPA00051">
    <property type="reaction ID" value="UER00081"/>
</dbReference>
<dbReference type="Proteomes" id="UP000294567">
    <property type="component" value="Unassembled WGS sequence"/>
</dbReference>
<evidence type="ECO:0000259" key="21">
    <source>
        <dbReference type="PROSITE" id="PS50972"/>
    </source>
</evidence>
<evidence type="ECO:0000256" key="5">
    <source>
        <dbReference type="ARBA" id="ARBA00010398"/>
    </source>
</evidence>
<dbReference type="PROSITE" id="PS50970">
    <property type="entry name" value="HCY"/>
    <property type="match status" value="1"/>
</dbReference>
<evidence type="ECO:0000313" key="25">
    <source>
        <dbReference type="Proteomes" id="UP000294567"/>
    </source>
</evidence>
<dbReference type="SUPFAM" id="SSF82282">
    <property type="entry name" value="Homocysteine S-methyltransferase"/>
    <property type="match status" value="1"/>
</dbReference>
<evidence type="ECO:0000313" key="24">
    <source>
        <dbReference type="EMBL" id="TCS90464.1"/>
    </source>
</evidence>
<dbReference type="InterPro" id="IPR000489">
    <property type="entry name" value="Pterin-binding_dom"/>
</dbReference>
<accession>A0A4R3KYS2</accession>
<dbReference type="Pfam" id="PF02607">
    <property type="entry name" value="B12-binding_2"/>
    <property type="match status" value="1"/>
</dbReference>
<comment type="caution">
    <text evidence="24">The sequence shown here is derived from an EMBL/GenBank/DDBJ whole genome shotgun (WGS) entry which is preliminary data.</text>
</comment>
<dbReference type="InterPro" id="IPR036594">
    <property type="entry name" value="Meth_synthase_dom"/>
</dbReference>
<comment type="function">
    <text evidence="17">Catalyzes the transfer of a methyl group from methyl-cobalamin to homocysteine, yielding enzyme-bound cob(I)alamin and methionine. Subsequently, remethylates the cofactor using methyltetrahydrofolate.</text>
</comment>
<evidence type="ECO:0000256" key="12">
    <source>
        <dbReference type="ARBA" id="ARBA00022691"/>
    </source>
</evidence>
<dbReference type="NCBIfam" id="NF005719">
    <property type="entry name" value="PRK07535.1"/>
    <property type="match status" value="1"/>
</dbReference>
<dbReference type="Pfam" id="PF00809">
    <property type="entry name" value="Pterin_bind"/>
    <property type="match status" value="1"/>
</dbReference>
<dbReference type="GO" id="GO:0005829">
    <property type="term" value="C:cytosol"/>
    <property type="evidence" value="ECO:0007669"/>
    <property type="project" value="TreeGrafter"/>
</dbReference>
<keyword evidence="12" id="KW-0949">S-adenosyl-L-methionine</keyword>
<dbReference type="PROSITE" id="PS50972">
    <property type="entry name" value="PTERIN_BINDING"/>
    <property type="match status" value="1"/>
</dbReference>
<sequence length="793" mass="88016">MGNIIDIIGRKFLLFDGAMGTMLQQRGLKPGDNPEIFNIEKPDIILDIHKSYIDAGADIITTNTFGANELKLKDSRYSVEEIIKRGIDIGRKAAKDKFIALDIGPTGQILKPIGTLEFEKAYEVFKRQIIVGNSMGVDLILIETMSDLYEMKAAILAAKENSNLPIFATMTFQDNKRTLMGTDPKTMVFVLEALGVDALGINCSLGPNEFHPIIDEILKYASIPVIARPNAGLPIYKDGNTIYNITPEEFSKEIVNMANRGVSIFGGCCGTNPNYIKAVSHKLQYMKPLNILPKDYTTVCSATNTIFIDGSIQVVGERINPTGKETLKNALINEDMNYVLREAIEQQKLGADILDINAGIPEIDESLIMEKMIKEIQGILDVPLQIDSSNPETIEKAVRIYNGKPIINSVTGDMATMESIFPIAKKYGANVIGLTMDEKGLPSNCEERVKICKKILDVAESYGIEKNNIIIDCLTLTASVNQSQVFETLNAIKQIKELYGVKTLLGVSNISFGLPNRKLLNRTFLTMALTYGLDIPILDPKDEEMMDSIRAFRVLSNSDKKAKKYISFYKSQPKEKSELKLDSLDEKDIKTIIFDGLKGEVVKSTEKLLETLEPLDIIDCHIIPALDEVGEKYERGDIFLPQLIQSAETVKKSFEVIKSHMKSKGEEKIDRGKIVLATVKGDIHDIGKNIVKILLENYGFEVIDLGKDVLTETIIDAILKHDVKLVGLSALMTTTVVNMEKTIKAIKDKGIDCEIMVGGAVLNKNYANMINADYYAKDAREAVKIAEKVYLKK</sequence>
<dbReference type="InterPro" id="IPR036724">
    <property type="entry name" value="Cobalamin-bd_sf"/>
</dbReference>
<dbReference type="SMART" id="SM01018">
    <property type="entry name" value="B12-binding_2"/>
    <property type="match status" value="1"/>
</dbReference>
<evidence type="ECO:0000259" key="22">
    <source>
        <dbReference type="PROSITE" id="PS51332"/>
    </source>
</evidence>
<feature type="binding site" evidence="19">
    <location>
        <position position="203"/>
    </location>
    <ligand>
        <name>Zn(2+)</name>
        <dbReference type="ChEBI" id="CHEBI:29105"/>
    </ligand>
</feature>
<dbReference type="GO" id="GO:0031419">
    <property type="term" value="F:cobalamin binding"/>
    <property type="evidence" value="ECO:0007669"/>
    <property type="project" value="UniProtKB-KW"/>
</dbReference>
<dbReference type="SUPFAM" id="SSF47644">
    <property type="entry name" value="Methionine synthase domain"/>
    <property type="match status" value="1"/>
</dbReference>
<gene>
    <name evidence="24" type="ORF">EDD65_1042</name>
</gene>
<dbReference type="PIRSF" id="PIRSF037472">
    <property type="entry name" value="DHPS_mtfrase"/>
    <property type="match status" value="1"/>
</dbReference>
<reference evidence="24 25" key="1">
    <citation type="submission" date="2019-03" db="EMBL/GenBank/DDBJ databases">
        <title>Genomic Encyclopedia of Type Strains, Phase IV (KMG-IV): sequencing the most valuable type-strain genomes for metagenomic binning, comparative biology and taxonomic classification.</title>
        <authorList>
            <person name="Goeker M."/>
        </authorList>
    </citation>
    <scope>NUCLEOTIDE SEQUENCE [LARGE SCALE GENOMIC DNA]</scope>
    <source>
        <strain evidence="24 25">DSM 26752</strain>
    </source>
</reference>
<dbReference type="InterPro" id="IPR003726">
    <property type="entry name" value="HCY_dom"/>
</dbReference>
<dbReference type="GO" id="GO:0008705">
    <property type="term" value="F:methionine synthase activity"/>
    <property type="evidence" value="ECO:0007669"/>
    <property type="project" value="UniProtKB-EC"/>
</dbReference>
<dbReference type="Gene3D" id="3.40.50.280">
    <property type="entry name" value="Cobalamin-binding domain"/>
    <property type="match status" value="1"/>
</dbReference>
<evidence type="ECO:0000256" key="15">
    <source>
        <dbReference type="ARBA" id="ARBA00023167"/>
    </source>
</evidence>
<dbReference type="CDD" id="cd02070">
    <property type="entry name" value="corrinoid_protein_B12-BD"/>
    <property type="match status" value="1"/>
</dbReference>
<dbReference type="InterPro" id="IPR050554">
    <property type="entry name" value="Met_Synthase/Corrinoid"/>
</dbReference>
<evidence type="ECO:0000256" key="2">
    <source>
        <dbReference type="ARBA" id="ARBA00001947"/>
    </source>
</evidence>
<evidence type="ECO:0000256" key="16">
    <source>
        <dbReference type="ARBA" id="ARBA00023285"/>
    </source>
</evidence>
<feature type="domain" description="B12-binding N-terminal" evidence="23">
    <location>
        <begin position="576"/>
        <end position="669"/>
    </location>
</feature>
<feature type="domain" description="B12-binding" evidence="22">
    <location>
        <begin position="671"/>
        <end position="793"/>
    </location>
</feature>
<comment type="cofactor">
    <cofactor evidence="2 19">
        <name>Zn(2+)</name>
        <dbReference type="ChEBI" id="CHEBI:29105"/>
    </cofactor>
</comment>
<dbReference type="GO" id="GO:0032259">
    <property type="term" value="P:methylation"/>
    <property type="evidence" value="ECO:0007669"/>
    <property type="project" value="UniProtKB-KW"/>
</dbReference>
<evidence type="ECO:0000256" key="17">
    <source>
        <dbReference type="ARBA" id="ARBA00025552"/>
    </source>
</evidence>
<dbReference type="PANTHER" id="PTHR45833">
    <property type="entry name" value="METHIONINE SYNTHASE"/>
    <property type="match status" value="1"/>
</dbReference>
<proteinExistence type="inferred from homology"/>
<evidence type="ECO:0000256" key="13">
    <source>
        <dbReference type="ARBA" id="ARBA00022723"/>
    </source>
</evidence>
<keyword evidence="25" id="KW-1185">Reference proteome</keyword>
<evidence type="ECO:0000256" key="18">
    <source>
        <dbReference type="ARBA" id="ARBA00031040"/>
    </source>
</evidence>
<dbReference type="SUPFAM" id="SSF52242">
    <property type="entry name" value="Cobalamin (vitamin B12)-binding domain"/>
    <property type="match status" value="1"/>
</dbReference>
<evidence type="ECO:0000256" key="4">
    <source>
        <dbReference type="ARBA" id="ARBA00005178"/>
    </source>
</evidence>
<evidence type="ECO:0000256" key="8">
    <source>
        <dbReference type="ARBA" id="ARBA00022603"/>
    </source>
</evidence>
<dbReference type="PROSITE" id="PS51332">
    <property type="entry name" value="B12_BINDING"/>
    <property type="match status" value="1"/>
</dbReference>
<protein>
    <recommendedName>
        <fullName evidence="7">Methionine synthase</fullName>
        <ecNumber evidence="6">2.1.1.13</ecNumber>
    </recommendedName>
    <alternativeName>
        <fullName evidence="18">5-methyltetrahydrofolate--homocysteine methyltransferase</fullName>
    </alternativeName>
</protein>
<evidence type="ECO:0000256" key="7">
    <source>
        <dbReference type="ARBA" id="ARBA00013998"/>
    </source>
</evidence>
<feature type="binding site" evidence="19">
    <location>
        <position position="269"/>
    </location>
    <ligand>
        <name>Zn(2+)</name>
        <dbReference type="ChEBI" id="CHEBI:29105"/>
    </ligand>
</feature>
<dbReference type="EMBL" id="SMAE01000004">
    <property type="protein sequence ID" value="TCS90464.1"/>
    <property type="molecule type" value="Genomic_DNA"/>
</dbReference>
<evidence type="ECO:0000256" key="19">
    <source>
        <dbReference type="PROSITE-ProRule" id="PRU00333"/>
    </source>
</evidence>
<dbReference type="SUPFAM" id="SSF51717">
    <property type="entry name" value="Dihydropteroate synthetase-like"/>
    <property type="match status" value="1"/>
</dbReference>
<evidence type="ECO:0000259" key="20">
    <source>
        <dbReference type="PROSITE" id="PS50970"/>
    </source>
</evidence>
<dbReference type="InterPro" id="IPR017215">
    <property type="entry name" value="MetH_bac"/>
</dbReference>
<evidence type="ECO:0000256" key="10">
    <source>
        <dbReference type="ARBA" id="ARBA00022628"/>
    </source>
</evidence>
<keyword evidence="9" id="KW-0028">Amino-acid biosynthesis</keyword>
<name>A0A4R3KYS2_9FIRM</name>
<dbReference type="InterPro" id="IPR003759">
    <property type="entry name" value="Cbl-bd_cap"/>
</dbReference>
<keyword evidence="11 19" id="KW-0808">Transferase</keyword>
<dbReference type="InterPro" id="IPR036589">
    <property type="entry name" value="HCY_dom_sf"/>
</dbReference>
<dbReference type="EC" id="2.1.1.13" evidence="6"/>
<comment type="similarity">
    <text evidence="5">Belongs to the vitamin-B12 dependent methionine synthase family.</text>
</comment>
<dbReference type="Gene3D" id="3.20.20.20">
    <property type="entry name" value="Dihydropteroate synthase-like"/>
    <property type="match status" value="1"/>
</dbReference>